<reference evidence="2" key="1">
    <citation type="submission" date="2018-02" db="EMBL/GenBank/DDBJ databases">
        <authorList>
            <person name="Hausmann B."/>
        </authorList>
    </citation>
    <scope>NUCLEOTIDE SEQUENCE [LARGE SCALE GENOMIC DNA]</scope>
    <source>
        <strain evidence="2">Peat soil MAG SbA5</strain>
    </source>
</reference>
<accession>A0A2N9LK58</accession>
<organism evidence="1 2">
    <name type="scientific">Candidatus Sulfuritelmatomonas gaucii</name>
    <dbReference type="NCBI Taxonomy" id="2043161"/>
    <lineage>
        <taxon>Bacteria</taxon>
        <taxon>Pseudomonadati</taxon>
        <taxon>Acidobacteriota</taxon>
        <taxon>Terriglobia</taxon>
        <taxon>Terriglobales</taxon>
        <taxon>Acidobacteriaceae</taxon>
        <taxon>Candidatus Sulfuritelmatomonas</taxon>
    </lineage>
</organism>
<dbReference type="AlphaFoldDB" id="A0A2N9LK58"/>
<evidence type="ECO:0000313" key="1">
    <source>
        <dbReference type="EMBL" id="SPE23493.1"/>
    </source>
</evidence>
<sequence length="30" mass="3393">MAQGLKFSDFLHYFGTTKLVPFQTAFIQGV</sequence>
<dbReference type="EMBL" id="OKRB01000097">
    <property type="protein sequence ID" value="SPE23493.1"/>
    <property type="molecule type" value="Genomic_DNA"/>
</dbReference>
<name>A0A2N9LK58_9BACT</name>
<evidence type="ECO:0000313" key="2">
    <source>
        <dbReference type="Proteomes" id="UP000239735"/>
    </source>
</evidence>
<gene>
    <name evidence="1" type="ORF">SBA5_40018</name>
</gene>
<protein>
    <submittedName>
        <fullName evidence="1">Uncharacterized protein</fullName>
    </submittedName>
</protein>
<dbReference type="Proteomes" id="UP000239735">
    <property type="component" value="Unassembled WGS sequence"/>
</dbReference>
<proteinExistence type="predicted"/>